<feature type="region of interest" description="Disordered" evidence="1">
    <location>
        <begin position="353"/>
        <end position="375"/>
    </location>
</feature>
<dbReference type="Proteomes" id="UP000253845">
    <property type="component" value="Unassembled WGS sequence"/>
</dbReference>
<evidence type="ECO:0000313" key="3">
    <source>
        <dbReference type="Proteomes" id="UP000253845"/>
    </source>
</evidence>
<sequence>MDNLLQAIPFASVVLQEHVWDFPYPSLVATTTEPSSGRRTARDAATNDSEALSEWDTERARVVGLGNIRPYGHPYRAVILILSGTELFLSFPPVRPCLDKAARFLLLYPSKSSHNSLRLLKKPAGQLSTLNLLLSLHVIDLPTPSLTEITTSTPSKMGPTKPVLPPLYTPKNMTFPSELRERTWTCLDIDRPIKEEGKDVETEKVENVTITPPPAYTEFINTFSPIFSSSANSRENFYKYMSDKPRPSPSSPPLTATSATFPSGNSPKAITATVPTQAPRVARPTKSPIHAQRMRLPAPYLYTPVSASPRSAHPLRSPFTPSDRRQRFFESPVSENGNTFCVRHIVTTTITYKRTPQLDPPPLGKRRKNVNRRTT</sequence>
<name>A0A370BLR4_ASPNG</name>
<dbReference type="AlphaFoldDB" id="A0A370BLR4"/>
<protein>
    <submittedName>
        <fullName evidence="2">Uncharacterized protein</fullName>
    </submittedName>
</protein>
<feature type="region of interest" description="Disordered" evidence="1">
    <location>
        <begin position="31"/>
        <end position="50"/>
    </location>
</feature>
<dbReference type="VEuPathDB" id="FungiDB:M747DRAFT_247487"/>
<evidence type="ECO:0000313" key="2">
    <source>
        <dbReference type="EMBL" id="RDH15368.1"/>
    </source>
</evidence>
<evidence type="ECO:0000256" key="1">
    <source>
        <dbReference type="SAM" id="MobiDB-lite"/>
    </source>
</evidence>
<dbReference type="PANTHER" id="PTHR42053">
    <property type="match status" value="1"/>
</dbReference>
<gene>
    <name evidence="2" type="ORF">M747DRAFT_247487</name>
</gene>
<accession>A0A370BLR4</accession>
<proteinExistence type="predicted"/>
<dbReference type="EMBL" id="KZ851950">
    <property type="protein sequence ID" value="RDH15368.1"/>
    <property type="molecule type" value="Genomic_DNA"/>
</dbReference>
<reference evidence="2 3" key="1">
    <citation type="submission" date="2018-07" db="EMBL/GenBank/DDBJ databases">
        <title>Section-level genome sequencing of Aspergillus section Nigri to investigate inter- and intra-species variation.</title>
        <authorList>
            <consortium name="DOE Joint Genome Institute"/>
            <person name="Vesth T.C."/>
            <person name="Nybo J.L."/>
            <person name="Theobald S."/>
            <person name="Frisvad J.C."/>
            <person name="Larsen T.O."/>
            <person name="Nielsen K.F."/>
            <person name="Hoof J.B."/>
            <person name="Brandl J."/>
            <person name="Salamov A."/>
            <person name="Riley R."/>
            <person name="Gladden J.M."/>
            <person name="Phatale P."/>
            <person name="Nielsen M.T."/>
            <person name="Lyhne E.K."/>
            <person name="Kogle M.E."/>
            <person name="Strasser K."/>
            <person name="McDonnell E."/>
            <person name="Barry K."/>
            <person name="Clum A."/>
            <person name="Chen C."/>
            <person name="Nolan M."/>
            <person name="Sandor L."/>
            <person name="Kuo A."/>
            <person name="Lipzen A."/>
            <person name="Hainaut M."/>
            <person name="Drula E."/>
            <person name="Tsang A."/>
            <person name="Magnuson J.K."/>
            <person name="Henrissat B."/>
            <person name="Wiebenga A."/>
            <person name="Simmons B.A."/>
            <person name="Makela M.R."/>
            <person name="De vries R.P."/>
            <person name="Grigoriev I.V."/>
            <person name="Mortensen U.H."/>
            <person name="Baker S.E."/>
            <person name="Andersen M.R."/>
        </authorList>
    </citation>
    <scope>NUCLEOTIDE SEQUENCE [LARGE SCALE GENOMIC DNA]</scope>
    <source>
        <strain evidence="2 3">ATCC 13496</strain>
    </source>
</reference>
<feature type="region of interest" description="Disordered" evidence="1">
    <location>
        <begin position="239"/>
        <end position="268"/>
    </location>
</feature>
<organism evidence="2 3">
    <name type="scientific">Aspergillus niger ATCC 13496</name>
    <dbReference type="NCBI Taxonomy" id="1353008"/>
    <lineage>
        <taxon>Eukaryota</taxon>
        <taxon>Fungi</taxon>
        <taxon>Dikarya</taxon>
        <taxon>Ascomycota</taxon>
        <taxon>Pezizomycotina</taxon>
        <taxon>Eurotiomycetes</taxon>
        <taxon>Eurotiomycetidae</taxon>
        <taxon>Eurotiales</taxon>
        <taxon>Aspergillaceae</taxon>
        <taxon>Aspergillus</taxon>
        <taxon>Aspergillus subgen. Circumdati</taxon>
    </lineage>
</organism>
<dbReference type="PANTHER" id="PTHR42053:SF1">
    <property type="match status" value="1"/>
</dbReference>
<feature type="compositionally biased region" description="Basic residues" evidence="1">
    <location>
        <begin position="364"/>
        <end position="375"/>
    </location>
</feature>
<feature type="compositionally biased region" description="Low complexity" evidence="1">
    <location>
        <begin position="253"/>
        <end position="263"/>
    </location>
</feature>